<proteinExistence type="predicted"/>
<dbReference type="GO" id="GO:0005634">
    <property type="term" value="C:nucleus"/>
    <property type="evidence" value="ECO:0007669"/>
    <property type="project" value="TreeGrafter"/>
</dbReference>
<accession>A0A851UYC7</accession>
<evidence type="ECO:0000256" key="2">
    <source>
        <dbReference type="ARBA" id="ARBA00022842"/>
    </source>
</evidence>
<dbReference type="EMBL" id="WBNG01004305">
    <property type="protein sequence ID" value="NXD32263.1"/>
    <property type="molecule type" value="Genomic_DNA"/>
</dbReference>
<dbReference type="PANTHER" id="PTHR43522:SF2">
    <property type="entry name" value="TRANSKETOLASE 1-RELATED"/>
    <property type="match status" value="1"/>
</dbReference>
<feature type="domain" description="Transketolase-like C-terminal" evidence="3">
    <location>
        <begin position="1"/>
        <end position="54"/>
    </location>
</feature>
<dbReference type="GO" id="GO:0006098">
    <property type="term" value="P:pentose-phosphate shunt"/>
    <property type="evidence" value="ECO:0007669"/>
    <property type="project" value="TreeGrafter"/>
</dbReference>
<dbReference type="Gene3D" id="3.40.50.920">
    <property type="match status" value="1"/>
</dbReference>
<dbReference type="GO" id="GO:0004802">
    <property type="term" value="F:transketolase activity"/>
    <property type="evidence" value="ECO:0007669"/>
    <property type="project" value="TreeGrafter"/>
</dbReference>
<sequence length="75" mass="8072">QDYKLSVLPDGAPIISVEAYTTMGWSEWSHAHVGIDTFGASAPAKAVYKKYGITGEDVAARSQKAIAHFKKLGHP</sequence>
<keyword evidence="2" id="KW-0460">Magnesium</keyword>
<feature type="non-terminal residue" evidence="4">
    <location>
        <position position="1"/>
    </location>
</feature>
<dbReference type="InterPro" id="IPR055152">
    <property type="entry name" value="Transketolase-like_C_2"/>
</dbReference>
<organism evidence="4 5">
    <name type="scientific">Elachura formosa</name>
    <name type="common">spotted wren-babbler</name>
    <dbReference type="NCBI Taxonomy" id="1463973"/>
    <lineage>
        <taxon>Eukaryota</taxon>
        <taxon>Metazoa</taxon>
        <taxon>Chordata</taxon>
        <taxon>Craniata</taxon>
        <taxon>Vertebrata</taxon>
        <taxon>Euteleostomi</taxon>
        <taxon>Archelosauria</taxon>
        <taxon>Archosauria</taxon>
        <taxon>Dinosauria</taxon>
        <taxon>Saurischia</taxon>
        <taxon>Theropoda</taxon>
        <taxon>Coelurosauria</taxon>
        <taxon>Aves</taxon>
        <taxon>Neognathae</taxon>
        <taxon>Neoaves</taxon>
        <taxon>Telluraves</taxon>
        <taxon>Australaves</taxon>
        <taxon>Passeriformes</taxon>
        <taxon>Elachuridae</taxon>
        <taxon>Elachura</taxon>
    </lineage>
</organism>
<dbReference type="InterPro" id="IPR033247">
    <property type="entry name" value="Transketolase_fam"/>
</dbReference>
<dbReference type="GO" id="GO:0005829">
    <property type="term" value="C:cytosol"/>
    <property type="evidence" value="ECO:0007669"/>
    <property type="project" value="TreeGrafter"/>
</dbReference>
<dbReference type="InterPro" id="IPR009014">
    <property type="entry name" value="Transketo_C/PFOR_II"/>
</dbReference>
<feature type="non-terminal residue" evidence="4">
    <location>
        <position position="75"/>
    </location>
</feature>
<keyword evidence="1" id="KW-0479">Metal-binding</keyword>
<dbReference type="Proteomes" id="UP000623542">
    <property type="component" value="Unassembled WGS sequence"/>
</dbReference>
<evidence type="ECO:0000313" key="5">
    <source>
        <dbReference type="Proteomes" id="UP000623542"/>
    </source>
</evidence>
<dbReference type="AlphaFoldDB" id="A0A851UYC7"/>
<evidence type="ECO:0000313" key="4">
    <source>
        <dbReference type="EMBL" id="NXD32263.1"/>
    </source>
</evidence>
<protein>
    <submittedName>
        <fullName evidence="4">TKT Transketolase</fullName>
    </submittedName>
</protein>
<gene>
    <name evidence="4" type="primary">Tkt_1</name>
    <name evidence="4" type="ORF">ELAFOR_R15728</name>
</gene>
<dbReference type="GO" id="GO:0046872">
    <property type="term" value="F:metal ion binding"/>
    <property type="evidence" value="ECO:0007669"/>
    <property type="project" value="UniProtKB-KW"/>
</dbReference>
<name>A0A851UYC7_9PASS</name>
<dbReference type="SUPFAM" id="SSF52922">
    <property type="entry name" value="TK C-terminal domain-like"/>
    <property type="match status" value="1"/>
</dbReference>
<reference evidence="4" key="1">
    <citation type="submission" date="2019-09" db="EMBL/GenBank/DDBJ databases">
        <title>Bird 10,000 Genomes (B10K) Project - Family phase.</title>
        <authorList>
            <person name="Zhang G."/>
        </authorList>
    </citation>
    <scope>NUCLEOTIDE SEQUENCE</scope>
    <source>
        <strain evidence="4">B10K-IZCAS-20218</strain>
        <tissue evidence="4">Blood</tissue>
    </source>
</reference>
<comment type="caution">
    <text evidence="4">The sequence shown here is derived from an EMBL/GenBank/DDBJ whole genome shotgun (WGS) entry which is preliminary data.</text>
</comment>
<evidence type="ECO:0000256" key="1">
    <source>
        <dbReference type="ARBA" id="ARBA00022723"/>
    </source>
</evidence>
<evidence type="ECO:0000259" key="3">
    <source>
        <dbReference type="Pfam" id="PF22613"/>
    </source>
</evidence>
<dbReference type="OrthoDB" id="10267175at2759"/>
<dbReference type="PANTHER" id="PTHR43522">
    <property type="entry name" value="TRANSKETOLASE"/>
    <property type="match status" value="1"/>
</dbReference>
<keyword evidence="5" id="KW-1185">Reference proteome</keyword>
<dbReference type="Pfam" id="PF22613">
    <property type="entry name" value="Transketolase_C_1"/>
    <property type="match status" value="1"/>
</dbReference>